<dbReference type="EMBL" id="ODYU01003139">
    <property type="protein sequence ID" value="SOQ41519.1"/>
    <property type="molecule type" value="Genomic_DNA"/>
</dbReference>
<organism evidence="1">
    <name type="scientific">Spodoptera frugiperda</name>
    <name type="common">Fall armyworm</name>
    <dbReference type="NCBI Taxonomy" id="7108"/>
    <lineage>
        <taxon>Eukaryota</taxon>
        <taxon>Metazoa</taxon>
        <taxon>Ecdysozoa</taxon>
        <taxon>Arthropoda</taxon>
        <taxon>Hexapoda</taxon>
        <taxon>Insecta</taxon>
        <taxon>Pterygota</taxon>
        <taxon>Neoptera</taxon>
        <taxon>Endopterygota</taxon>
        <taxon>Lepidoptera</taxon>
        <taxon>Glossata</taxon>
        <taxon>Ditrysia</taxon>
        <taxon>Noctuoidea</taxon>
        <taxon>Noctuidae</taxon>
        <taxon>Amphipyrinae</taxon>
        <taxon>Spodoptera</taxon>
    </lineage>
</organism>
<name>A0A2H1VKY7_SPOFR</name>
<dbReference type="AlphaFoldDB" id="A0A2H1VKY7"/>
<evidence type="ECO:0000313" key="1">
    <source>
        <dbReference type="EMBL" id="SOQ41519.1"/>
    </source>
</evidence>
<gene>
    <name evidence="1" type="ORF">SFRICE_032358</name>
</gene>
<proteinExistence type="predicted"/>
<reference evidence="1" key="1">
    <citation type="submission" date="2016-07" db="EMBL/GenBank/DDBJ databases">
        <authorList>
            <person name="Bretaudeau A."/>
        </authorList>
    </citation>
    <scope>NUCLEOTIDE SEQUENCE</scope>
    <source>
        <strain evidence="1">Rice</strain>
        <tissue evidence="1">Whole body</tissue>
    </source>
</reference>
<accession>A0A2H1VKY7</accession>
<sequence>MLPHISISFCVVGAFKNIQVHIHMTPSPETTLSGSHRVAPYGFEPATRCAAAVCSAIAPTMQSKLYILAKTEERLECPGKV</sequence>
<protein>
    <submittedName>
        <fullName evidence="1">SFRICE_032358</fullName>
    </submittedName>
</protein>